<evidence type="ECO:0000313" key="9">
    <source>
        <dbReference type="Proteomes" id="UP000664096"/>
    </source>
</evidence>
<evidence type="ECO:0000313" key="8">
    <source>
        <dbReference type="EMBL" id="MBN9669498.1"/>
    </source>
</evidence>
<keyword evidence="2" id="KW-1003">Cell membrane</keyword>
<dbReference type="RefSeq" id="WP_207139056.1">
    <property type="nucleotide sequence ID" value="NZ_JAEKJZ010000001.1"/>
</dbReference>
<proteinExistence type="predicted"/>
<evidence type="ECO:0000256" key="4">
    <source>
        <dbReference type="ARBA" id="ARBA00022989"/>
    </source>
</evidence>
<dbReference type="GO" id="GO:0005886">
    <property type="term" value="C:plasma membrane"/>
    <property type="evidence" value="ECO:0007669"/>
    <property type="project" value="UniProtKB-SubCell"/>
</dbReference>
<dbReference type="PANTHER" id="PTHR40077:SF1">
    <property type="entry name" value="MEMBRANE PROTEIN"/>
    <property type="match status" value="1"/>
</dbReference>
<keyword evidence="4 6" id="KW-1133">Transmembrane helix</keyword>
<sequence>MRRAKSETNPHRSHRLFATFRLIAVVEGITTILLFLAAMPVKYMLGNPSWVHVMGPIHGYAFLAYVALMIAALWGRNWSSSDWLRTFLASLVPFGTFLNDPFLTRRMAEDARTGTLEGPR</sequence>
<keyword evidence="5 6" id="KW-0472">Membrane</keyword>
<dbReference type="AlphaFoldDB" id="A0A939EAS2"/>
<dbReference type="Pfam" id="PF12823">
    <property type="entry name" value="DUF3817"/>
    <property type="match status" value="1"/>
</dbReference>
<organism evidence="8 9">
    <name type="scientific">Roseibium aggregatum</name>
    <dbReference type="NCBI Taxonomy" id="187304"/>
    <lineage>
        <taxon>Bacteria</taxon>
        <taxon>Pseudomonadati</taxon>
        <taxon>Pseudomonadota</taxon>
        <taxon>Alphaproteobacteria</taxon>
        <taxon>Hyphomicrobiales</taxon>
        <taxon>Stappiaceae</taxon>
        <taxon>Roseibium</taxon>
    </lineage>
</organism>
<evidence type="ECO:0000256" key="2">
    <source>
        <dbReference type="ARBA" id="ARBA00022475"/>
    </source>
</evidence>
<feature type="transmembrane region" description="Helical" evidence="6">
    <location>
        <begin position="20"/>
        <end position="45"/>
    </location>
</feature>
<dbReference type="InterPro" id="IPR023845">
    <property type="entry name" value="DUF3817_TM"/>
</dbReference>
<evidence type="ECO:0000259" key="7">
    <source>
        <dbReference type="Pfam" id="PF12823"/>
    </source>
</evidence>
<gene>
    <name evidence="8" type="ORF">JF539_04050</name>
</gene>
<evidence type="ECO:0000256" key="1">
    <source>
        <dbReference type="ARBA" id="ARBA00004651"/>
    </source>
</evidence>
<name>A0A939EAS2_9HYPH</name>
<accession>A0A939EAS2</accession>
<comment type="caution">
    <text evidence="8">The sequence shown here is derived from an EMBL/GenBank/DDBJ whole genome shotgun (WGS) entry which is preliminary data.</text>
</comment>
<dbReference type="Proteomes" id="UP000664096">
    <property type="component" value="Unassembled WGS sequence"/>
</dbReference>
<protein>
    <submittedName>
        <fullName evidence="8">DUF3817 domain-containing protein</fullName>
    </submittedName>
</protein>
<feature type="domain" description="DUF3817" evidence="7">
    <location>
        <begin position="18"/>
        <end position="104"/>
    </location>
</feature>
<dbReference type="PANTHER" id="PTHR40077">
    <property type="entry name" value="MEMBRANE PROTEIN-RELATED"/>
    <property type="match status" value="1"/>
</dbReference>
<evidence type="ECO:0000256" key="5">
    <source>
        <dbReference type="ARBA" id="ARBA00023136"/>
    </source>
</evidence>
<feature type="transmembrane region" description="Helical" evidence="6">
    <location>
        <begin position="57"/>
        <end position="75"/>
    </location>
</feature>
<keyword evidence="3 6" id="KW-0812">Transmembrane</keyword>
<evidence type="ECO:0000256" key="3">
    <source>
        <dbReference type="ARBA" id="ARBA00022692"/>
    </source>
</evidence>
<evidence type="ECO:0000256" key="6">
    <source>
        <dbReference type="SAM" id="Phobius"/>
    </source>
</evidence>
<reference evidence="8" key="1">
    <citation type="submission" date="2020-12" db="EMBL/GenBank/DDBJ databases">
        <title>Oil enriched cultivation method for isolating marine PHA-producing bacteria.</title>
        <authorList>
            <person name="Zheng W."/>
            <person name="Yu S."/>
            <person name="Huang Y."/>
        </authorList>
    </citation>
    <scope>NUCLEOTIDE SEQUENCE</scope>
    <source>
        <strain evidence="8">SY-2-12</strain>
    </source>
</reference>
<comment type="subcellular location">
    <subcellularLocation>
        <location evidence="1">Cell membrane</location>
        <topology evidence="1">Multi-pass membrane protein</topology>
    </subcellularLocation>
</comment>
<dbReference type="EMBL" id="JAEKJZ010000001">
    <property type="protein sequence ID" value="MBN9669498.1"/>
    <property type="molecule type" value="Genomic_DNA"/>
</dbReference>
<dbReference type="NCBIfam" id="TIGR03954">
    <property type="entry name" value="integ_memb_HG"/>
    <property type="match status" value="1"/>
</dbReference>